<name>A0A9P9J779_9HYPO</name>
<dbReference type="AlphaFoldDB" id="A0A9P9J779"/>
<reference evidence="1" key="1">
    <citation type="journal article" date="2021" name="Nat. Commun.">
        <title>Genetic determinants of endophytism in the Arabidopsis root mycobiome.</title>
        <authorList>
            <person name="Mesny F."/>
            <person name="Miyauchi S."/>
            <person name="Thiergart T."/>
            <person name="Pickel B."/>
            <person name="Atanasova L."/>
            <person name="Karlsson M."/>
            <person name="Huettel B."/>
            <person name="Barry K.W."/>
            <person name="Haridas S."/>
            <person name="Chen C."/>
            <person name="Bauer D."/>
            <person name="Andreopoulos W."/>
            <person name="Pangilinan J."/>
            <person name="LaButti K."/>
            <person name="Riley R."/>
            <person name="Lipzen A."/>
            <person name="Clum A."/>
            <person name="Drula E."/>
            <person name="Henrissat B."/>
            <person name="Kohler A."/>
            <person name="Grigoriev I.V."/>
            <person name="Martin F.M."/>
            <person name="Hacquard S."/>
        </authorList>
    </citation>
    <scope>NUCLEOTIDE SEQUENCE</scope>
    <source>
        <strain evidence="1">MPI-CAGE-AT-0021</strain>
    </source>
</reference>
<organism evidence="1 2">
    <name type="scientific">Dactylonectria estremocensis</name>
    <dbReference type="NCBI Taxonomy" id="1079267"/>
    <lineage>
        <taxon>Eukaryota</taxon>
        <taxon>Fungi</taxon>
        <taxon>Dikarya</taxon>
        <taxon>Ascomycota</taxon>
        <taxon>Pezizomycotina</taxon>
        <taxon>Sordariomycetes</taxon>
        <taxon>Hypocreomycetidae</taxon>
        <taxon>Hypocreales</taxon>
        <taxon>Nectriaceae</taxon>
        <taxon>Dactylonectria</taxon>
    </lineage>
</organism>
<comment type="caution">
    <text evidence="1">The sequence shown here is derived from an EMBL/GenBank/DDBJ whole genome shotgun (WGS) entry which is preliminary data.</text>
</comment>
<dbReference type="Proteomes" id="UP000717696">
    <property type="component" value="Unassembled WGS sequence"/>
</dbReference>
<evidence type="ECO:0000313" key="2">
    <source>
        <dbReference type="Proteomes" id="UP000717696"/>
    </source>
</evidence>
<proteinExistence type="predicted"/>
<keyword evidence="2" id="KW-1185">Reference proteome</keyword>
<sequence>MITESRQQEHPYKHSPEHTRLAYNLIIFLEPRSIMAFDKMIPVTFQPALEPLAQHIIDSQKSPTPLEPPPQFKTGRRLAFAMVKGTIERQRKKYTIASDLNKSIITAIPVVDDWRIIRPLSESSGIRFPQPGELLDDGTIEFLEGEIPGDRESKSDTTFTNGITIYVAQSININISVNLLELDYTHHIISVAKPRHFLRLFAPSRWDIKVQPTKWRAITQEDGWLGVVYESDETYQSVKAWESDKEWESDGSWDNENTWL</sequence>
<accession>A0A9P9J779</accession>
<gene>
    <name evidence="1" type="ORF">B0J13DRAFT_604015</name>
</gene>
<evidence type="ECO:0000313" key="1">
    <source>
        <dbReference type="EMBL" id="KAH7154937.1"/>
    </source>
</evidence>
<protein>
    <submittedName>
        <fullName evidence="1">Uncharacterized protein</fullName>
    </submittedName>
</protein>
<dbReference type="OrthoDB" id="10338800at2759"/>
<dbReference type="EMBL" id="JAGMUU010000004">
    <property type="protein sequence ID" value="KAH7154937.1"/>
    <property type="molecule type" value="Genomic_DNA"/>
</dbReference>